<gene>
    <name evidence="2" type="ORF">H0E82_08005</name>
</gene>
<comment type="caution">
    <text evidence="2">The sequence shown here is derived from an EMBL/GenBank/DDBJ whole genome shotgun (WGS) entry which is preliminary data.</text>
</comment>
<dbReference type="RefSeq" id="WP_180544942.1">
    <property type="nucleotide sequence ID" value="NZ_JACCJZ010000015.1"/>
</dbReference>
<dbReference type="AlphaFoldDB" id="A0A7Z0TZX9"/>
<feature type="region of interest" description="Disordered" evidence="1">
    <location>
        <begin position="32"/>
        <end position="53"/>
    </location>
</feature>
<evidence type="ECO:0000313" key="3">
    <source>
        <dbReference type="Proteomes" id="UP000589896"/>
    </source>
</evidence>
<evidence type="ECO:0000313" key="2">
    <source>
        <dbReference type="EMBL" id="NYZ62708.1"/>
    </source>
</evidence>
<name>A0A7Z0TZX9_9GAMM</name>
<dbReference type="EMBL" id="JACCJZ010000015">
    <property type="protein sequence ID" value="NYZ62708.1"/>
    <property type="molecule type" value="Genomic_DNA"/>
</dbReference>
<protein>
    <submittedName>
        <fullName evidence="2">Uncharacterized protein</fullName>
    </submittedName>
</protein>
<proteinExistence type="predicted"/>
<evidence type="ECO:0000256" key="1">
    <source>
        <dbReference type="SAM" id="MobiDB-lite"/>
    </source>
</evidence>
<accession>A0A7Z0TZX9</accession>
<reference evidence="2 3" key="1">
    <citation type="submission" date="2020-07" db="EMBL/GenBank/DDBJ databases">
        <title>isolation of Luteimonas sp. SJ-16.</title>
        <authorList>
            <person name="Huang X.-X."/>
            <person name="Xu L."/>
            <person name="Sun J.-Q."/>
        </authorList>
    </citation>
    <scope>NUCLEOTIDE SEQUENCE [LARGE SCALE GENOMIC DNA]</scope>
    <source>
        <strain evidence="2 3">SJ-16</strain>
    </source>
</reference>
<keyword evidence="3" id="KW-1185">Reference proteome</keyword>
<organism evidence="2 3">
    <name type="scientific">Luteimonas deserti</name>
    <dbReference type="NCBI Taxonomy" id="2752306"/>
    <lineage>
        <taxon>Bacteria</taxon>
        <taxon>Pseudomonadati</taxon>
        <taxon>Pseudomonadota</taxon>
        <taxon>Gammaproteobacteria</taxon>
        <taxon>Lysobacterales</taxon>
        <taxon>Lysobacteraceae</taxon>
        <taxon>Luteimonas</taxon>
    </lineage>
</organism>
<dbReference type="Proteomes" id="UP000589896">
    <property type="component" value="Unassembled WGS sequence"/>
</dbReference>
<sequence>MGRTKWIAVFLCLTVLAVGLTALFRYRNSPQAGPALSANAPTDTTIPANDDPLHLTSPAASGVTATGAAQIVSDPFPGIKKDRHNTALEDDMFGPQSKAEQAWLQRNGYPTKEQIQAYSVATDAALEQASRRGDQVAQTFLDMRKLMEGDESAEVRLLDQVAKGYTYPLLSMAGYYAGSQTGRDVPKAYSYTRVLEMLGDTKMGLVRDMLLPAQPDPSQKLEAESQALAHYNALLQRRRELVGPNAPPMDPRPTIPD</sequence>